<dbReference type="PRINTS" id="PR00445">
    <property type="entry name" value="HUPFHYPC"/>
</dbReference>
<comment type="similarity">
    <text evidence="1">Belongs to the HupF/HypC family.</text>
</comment>
<dbReference type="InterPro" id="IPR019812">
    <property type="entry name" value="Hydgase_assmbl_chp_CS"/>
</dbReference>
<dbReference type="GO" id="GO:1902670">
    <property type="term" value="F:carbon dioxide binding"/>
    <property type="evidence" value="ECO:0007669"/>
    <property type="project" value="TreeGrafter"/>
</dbReference>
<dbReference type="STRING" id="487685.SAMN04488696_0859"/>
<dbReference type="FunFam" id="2.30.30.140:FF:000022">
    <property type="entry name" value="Hydrogenase assembly chaperone HybG"/>
    <property type="match status" value="1"/>
</dbReference>
<dbReference type="PROSITE" id="PS01097">
    <property type="entry name" value="HUPF_HYPC"/>
    <property type="match status" value="1"/>
</dbReference>
<dbReference type="RefSeq" id="WP_091933566.1">
    <property type="nucleotide sequence ID" value="NZ_FOUJ01000001.1"/>
</dbReference>
<protein>
    <submittedName>
        <fullName evidence="2">Hydrogenase maturation protein HypC</fullName>
    </submittedName>
</protein>
<proteinExistence type="inferred from homology"/>
<evidence type="ECO:0000256" key="1">
    <source>
        <dbReference type="ARBA" id="ARBA00006018"/>
    </source>
</evidence>
<dbReference type="AlphaFoldDB" id="A0A1I4PSR0"/>
<dbReference type="PANTHER" id="PTHR35177:SF2">
    <property type="entry name" value="HYDROGENASE MATURATION FACTOR HYBG"/>
    <property type="match status" value="1"/>
</dbReference>
<dbReference type="EMBL" id="FOUJ01000001">
    <property type="protein sequence ID" value="SFM30616.1"/>
    <property type="molecule type" value="Genomic_DNA"/>
</dbReference>
<evidence type="ECO:0000313" key="3">
    <source>
        <dbReference type="Proteomes" id="UP000198535"/>
    </source>
</evidence>
<dbReference type="OrthoDB" id="43695at2157"/>
<gene>
    <name evidence="2" type="ORF">SAMN04488696_0859</name>
</gene>
<name>A0A1I4PSR0_9EURY</name>
<dbReference type="PANTHER" id="PTHR35177">
    <property type="entry name" value="HYDROGENASE MATURATION FACTOR HYBG"/>
    <property type="match status" value="1"/>
</dbReference>
<reference evidence="3" key="1">
    <citation type="submission" date="2016-10" db="EMBL/GenBank/DDBJ databases">
        <authorList>
            <person name="Varghese N."/>
            <person name="Submissions S."/>
        </authorList>
    </citation>
    <scope>NUCLEOTIDE SEQUENCE [LARGE SCALE GENOMIC DNA]</scope>
    <source>
        <strain evidence="3">Mob M</strain>
    </source>
</reference>
<dbReference type="InterPro" id="IPR001109">
    <property type="entry name" value="Hydrogenase_HupF/HypC"/>
</dbReference>
<keyword evidence="3" id="KW-1185">Reference proteome</keyword>
<dbReference type="SUPFAM" id="SSF159127">
    <property type="entry name" value="HupF/HypC-like"/>
    <property type="match status" value="1"/>
</dbReference>
<accession>A0A1I4PSR0</accession>
<sequence>MCIAIPGKVTSLLDEYTAMVDFGGVERKIKLDLLGECDDTLLGQYVLVHVGYAISLLTEEEGKETLELIGELMEGEQDVC</sequence>
<organism evidence="2 3">
    <name type="scientific">Methanolobus profundi</name>
    <dbReference type="NCBI Taxonomy" id="487685"/>
    <lineage>
        <taxon>Archaea</taxon>
        <taxon>Methanobacteriati</taxon>
        <taxon>Methanobacteriota</taxon>
        <taxon>Stenosarchaea group</taxon>
        <taxon>Methanomicrobia</taxon>
        <taxon>Methanosarcinales</taxon>
        <taxon>Methanosarcinaceae</taxon>
        <taxon>Methanolobus</taxon>
    </lineage>
</organism>
<evidence type="ECO:0000313" key="2">
    <source>
        <dbReference type="EMBL" id="SFM30616.1"/>
    </source>
</evidence>
<dbReference type="Proteomes" id="UP000198535">
    <property type="component" value="Unassembled WGS sequence"/>
</dbReference>
<dbReference type="GO" id="GO:0005506">
    <property type="term" value="F:iron ion binding"/>
    <property type="evidence" value="ECO:0007669"/>
    <property type="project" value="TreeGrafter"/>
</dbReference>
<dbReference type="Pfam" id="PF01455">
    <property type="entry name" value="HupF_HypC"/>
    <property type="match status" value="1"/>
</dbReference>
<dbReference type="GO" id="GO:0051604">
    <property type="term" value="P:protein maturation"/>
    <property type="evidence" value="ECO:0007669"/>
    <property type="project" value="TreeGrafter"/>
</dbReference>
<dbReference type="NCBIfam" id="TIGR00074">
    <property type="entry name" value="hypC_hupF"/>
    <property type="match status" value="1"/>
</dbReference>
<dbReference type="Gene3D" id="2.30.30.140">
    <property type="match status" value="1"/>
</dbReference>